<dbReference type="AlphaFoldDB" id="A0A2P7QLI8"/>
<reference evidence="1 2" key="1">
    <citation type="submission" date="2018-03" db="EMBL/GenBank/DDBJ databases">
        <title>The draft genome of Sphingosinicella sp. GL-C-18.</title>
        <authorList>
            <person name="Liu L."/>
            <person name="Li L."/>
            <person name="Liang L."/>
            <person name="Zhang X."/>
            <person name="Wang T."/>
        </authorList>
    </citation>
    <scope>NUCLEOTIDE SEQUENCE [LARGE SCALE GENOMIC DNA]</scope>
    <source>
        <strain evidence="1 2">GL-C-18</strain>
    </source>
</reference>
<dbReference type="Proteomes" id="UP000241167">
    <property type="component" value="Unassembled WGS sequence"/>
</dbReference>
<gene>
    <name evidence="1" type="ORF">C7I55_15965</name>
</gene>
<proteinExistence type="predicted"/>
<sequence>MADETRLMGNSIEELLVAIAEGVREAQAALDQGPSVDGNGLPLATYHLPYLDFTIKVEMTTKTDSGGRPIAMLMAAPKGSTSSAAQSSVSGRLIAVPPGEGLPLPRLSVATGGNIGGFASIAVTVTNSAGETLANQPIELNIDTEASTTLSLARGAPAFARGSGTRLDAAVLTTGADGVATTRLRIDSKQNARQVVVITATLGTASARGVILMEEVG</sequence>
<dbReference type="OrthoDB" id="1187245at2"/>
<name>A0A2P7QLI8_9SPHN</name>
<protein>
    <submittedName>
        <fullName evidence="1">Uncharacterized protein</fullName>
    </submittedName>
</protein>
<organism evidence="1 2">
    <name type="scientific">Allosphingosinicella deserti</name>
    <dbReference type="NCBI Taxonomy" id="2116704"/>
    <lineage>
        <taxon>Bacteria</taxon>
        <taxon>Pseudomonadati</taxon>
        <taxon>Pseudomonadota</taxon>
        <taxon>Alphaproteobacteria</taxon>
        <taxon>Sphingomonadales</taxon>
        <taxon>Sphingomonadaceae</taxon>
        <taxon>Allosphingosinicella</taxon>
    </lineage>
</organism>
<evidence type="ECO:0000313" key="1">
    <source>
        <dbReference type="EMBL" id="PSJ38822.1"/>
    </source>
</evidence>
<keyword evidence="2" id="KW-1185">Reference proteome</keyword>
<dbReference type="EMBL" id="PXYI01000005">
    <property type="protein sequence ID" value="PSJ38822.1"/>
    <property type="molecule type" value="Genomic_DNA"/>
</dbReference>
<comment type="caution">
    <text evidence="1">The sequence shown here is derived from an EMBL/GenBank/DDBJ whole genome shotgun (WGS) entry which is preliminary data.</text>
</comment>
<dbReference type="RefSeq" id="WP_106514015.1">
    <property type="nucleotide sequence ID" value="NZ_PXYI01000005.1"/>
</dbReference>
<accession>A0A2P7QLI8</accession>
<evidence type="ECO:0000313" key="2">
    <source>
        <dbReference type="Proteomes" id="UP000241167"/>
    </source>
</evidence>